<feature type="region of interest" description="Disordered" evidence="2">
    <location>
        <begin position="1"/>
        <end position="26"/>
    </location>
</feature>
<evidence type="ECO:0000256" key="2">
    <source>
        <dbReference type="SAM" id="MobiDB-lite"/>
    </source>
</evidence>
<protein>
    <submittedName>
        <fullName evidence="3">Uncharacterized protein</fullName>
    </submittedName>
</protein>
<evidence type="ECO:0000313" key="3">
    <source>
        <dbReference type="EMBL" id="CAK0798045.1"/>
    </source>
</evidence>
<feature type="repeat" description="ANK" evidence="1">
    <location>
        <begin position="574"/>
        <end position="606"/>
    </location>
</feature>
<feature type="compositionally biased region" description="Low complexity" evidence="2">
    <location>
        <begin position="403"/>
        <end position="425"/>
    </location>
</feature>
<evidence type="ECO:0000313" key="4">
    <source>
        <dbReference type="Proteomes" id="UP001189429"/>
    </source>
</evidence>
<gene>
    <name evidence="3" type="ORF">PCOR1329_LOCUS6950</name>
</gene>
<accession>A0ABN9PXK7</accession>
<dbReference type="PROSITE" id="PS50088">
    <property type="entry name" value="ANK_REPEAT"/>
    <property type="match status" value="1"/>
</dbReference>
<keyword evidence="1" id="KW-0040">ANK repeat</keyword>
<proteinExistence type="predicted"/>
<dbReference type="InterPro" id="IPR036770">
    <property type="entry name" value="Ankyrin_rpt-contain_sf"/>
</dbReference>
<reference evidence="3" key="1">
    <citation type="submission" date="2023-10" db="EMBL/GenBank/DDBJ databases">
        <authorList>
            <person name="Chen Y."/>
            <person name="Shah S."/>
            <person name="Dougan E. K."/>
            <person name="Thang M."/>
            <person name="Chan C."/>
        </authorList>
    </citation>
    <scope>NUCLEOTIDE SEQUENCE [LARGE SCALE GENOMIC DNA]</scope>
</reference>
<name>A0ABN9PXK7_9DINO</name>
<dbReference type="InterPro" id="IPR002110">
    <property type="entry name" value="Ankyrin_rpt"/>
</dbReference>
<feature type="region of interest" description="Disordered" evidence="2">
    <location>
        <begin position="397"/>
        <end position="425"/>
    </location>
</feature>
<sequence length="672" mass="71667">MLRGDDVIIGAGSERRGAPGDGGLESSWLGAGEHQLGRGDAPVAACVAIDVRIGEDLTTAATMVHDWSIGVTSGHVTPAPVPLTTGMPEGRRLALVFFACSARRFSIATAAVHLGVGLDPPEEDMRAFHWCRRGTGDAAEPCRAAAEEAARAATARLESWNQVMTEATSDADRLWIVDAAAPTKLGLAQLMDDNALRSSSWGAQVVGARALQAKAGSLRAEIRYGSGKTECWMSIFTALELLGVSMTVAFRALDATALHSDPQSSGGTSGQDRVYRAEEHGIPRYAAWSLQRFEEPAHAPARTGGGIKRDFDEAEQQALYTLGKDGSFEEFAAKLREFGKKPRLTRVVPSFSVYPTWRCAKGRVQEVGSARASIPVTATRGHFWPWMADAAHRPAAIAGTGNDSSGDAAEAALGAPAPAGEDAGESPIPQIGAAAPQEAALRDEGARAAVAAAAEGSANRRSTKFPGMAKALSNEQLVLVKWRLEHGETAQGRPFYDDPSFAKWCEAAKAAKSQAKAGQGMPEFTPEAVADMHAGFVNAQDGAEAELEAWGRFCNMLAETEKIRGAINAPLRDSGERAVHRAAETGRLQNLAWLLQNGADVNATTAPAFELAEDRDAAPAFRYEHRLGRIQFKKKCDCSPLSFFPCRMRVSDQGRRLQSSPWPLASSKSVRL</sequence>
<evidence type="ECO:0000256" key="1">
    <source>
        <dbReference type="PROSITE-ProRule" id="PRU00023"/>
    </source>
</evidence>
<comment type="caution">
    <text evidence="3">The sequence shown here is derived from an EMBL/GenBank/DDBJ whole genome shotgun (WGS) entry which is preliminary data.</text>
</comment>
<organism evidence="3 4">
    <name type="scientific">Prorocentrum cordatum</name>
    <dbReference type="NCBI Taxonomy" id="2364126"/>
    <lineage>
        <taxon>Eukaryota</taxon>
        <taxon>Sar</taxon>
        <taxon>Alveolata</taxon>
        <taxon>Dinophyceae</taxon>
        <taxon>Prorocentrales</taxon>
        <taxon>Prorocentraceae</taxon>
        <taxon>Prorocentrum</taxon>
    </lineage>
</organism>
<dbReference type="Gene3D" id="1.25.40.20">
    <property type="entry name" value="Ankyrin repeat-containing domain"/>
    <property type="match status" value="1"/>
</dbReference>
<dbReference type="Proteomes" id="UP001189429">
    <property type="component" value="Unassembled WGS sequence"/>
</dbReference>
<dbReference type="EMBL" id="CAUYUJ010001880">
    <property type="protein sequence ID" value="CAK0798045.1"/>
    <property type="molecule type" value="Genomic_DNA"/>
</dbReference>
<keyword evidence="4" id="KW-1185">Reference proteome</keyword>
<dbReference type="PROSITE" id="PS50297">
    <property type="entry name" value="ANK_REP_REGION"/>
    <property type="match status" value="1"/>
</dbReference>